<evidence type="ECO:0000313" key="7">
    <source>
        <dbReference type="Proteomes" id="UP000464314"/>
    </source>
</evidence>
<dbReference type="SUPFAM" id="SSF46689">
    <property type="entry name" value="Homeodomain-like"/>
    <property type="match status" value="1"/>
</dbReference>
<dbReference type="InterPro" id="IPR001647">
    <property type="entry name" value="HTH_TetR"/>
</dbReference>
<accession>A0A6P1TNL4</accession>
<keyword evidence="3" id="KW-0804">Transcription</keyword>
<evidence type="ECO:0000313" key="6">
    <source>
        <dbReference type="EMBL" id="QHQ62820.1"/>
    </source>
</evidence>
<dbReference type="Pfam" id="PF00440">
    <property type="entry name" value="TetR_N"/>
    <property type="match status" value="1"/>
</dbReference>
<feature type="DNA-binding region" description="H-T-H motif" evidence="4">
    <location>
        <begin position="32"/>
        <end position="51"/>
    </location>
</feature>
<feature type="domain" description="HTH tetR-type" evidence="5">
    <location>
        <begin position="8"/>
        <end position="69"/>
    </location>
</feature>
<dbReference type="Proteomes" id="UP000464314">
    <property type="component" value="Chromosome"/>
</dbReference>
<dbReference type="PANTHER" id="PTHR47506">
    <property type="entry name" value="TRANSCRIPTIONAL REGULATORY PROTEIN"/>
    <property type="match status" value="1"/>
</dbReference>
<evidence type="ECO:0000256" key="4">
    <source>
        <dbReference type="PROSITE-ProRule" id="PRU00335"/>
    </source>
</evidence>
<keyword evidence="2 4" id="KW-0238">DNA-binding</keyword>
<sequence>MARNKYPEITRARILEAAQKLFMEKGWEETTVQDIVDELADVTRGAFYHHFQSKDDIIDAVTTQMFSGDVASLIEENANLNVNGLNKLRNLLAASLINEGQLQFVKIAPSVLQSPIFIGKQIKDCVKSIAPHICECIEEGNQDGSVNVDNPKQAAETFILLANLWLNPITFTVTKEEYRNKISHVKSLFHGIGLPVINDELFGLFEKYYDYVVQNG</sequence>
<dbReference type="Gene3D" id="1.10.357.10">
    <property type="entry name" value="Tetracycline Repressor, domain 2"/>
    <property type="match status" value="1"/>
</dbReference>
<dbReference type="EMBL" id="CP048000">
    <property type="protein sequence ID" value="QHQ62820.1"/>
    <property type="molecule type" value="Genomic_DNA"/>
</dbReference>
<keyword evidence="1" id="KW-0805">Transcription regulation</keyword>
<dbReference type="GO" id="GO:0003677">
    <property type="term" value="F:DNA binding"/>
    <property type="evidence" value="ECO:0007669"/>
    <property type="project" value="UniProtKB-UniRule"/>
</dbReference>
<organism evidence="6 7">
    <name type="scientific">Anaerocolumna sedimenticola</name>
    <dbReference type="NCBI Taxonomy" id="2696063"/>
    <lineage>
        <taxon>Bacteria</taxon>
        <taxon>Bacillati</taxon>
        <taxon>Bacillota</taxon>
        <taxon>Clostridia</taxon>
        <taxon>Lachnospirales</taxon>
        <taxon>Lachnospiraceae</taxon>
        <taxon>Anaerocolumna</taxon>
    </lineage>
</organism>
<dbReference type="AlphaFoldDB" id="A0A6P1TNL4"/>
<dbReference type="KEGG" id="anr:Ana3638_20230"/>
<evidence type="ECO:0000256" key="1">
    <source>
        <dbReference type="ARBA" id="ARBA00023015"/>
    </source>
</evidence>
<dbReference type="PROSITE" id="PS50977">
    <property type="entry name" value="HTH_TETR_2"/>
    <property type="match status" value="1"/>
</dbReference>
<dbReference type="RefSeq" id="WP_161839641.1">
    <property type="nucleotide sequence ID" value="NZ_CP048000.1"/>
</dbReference>
<reference evidence="6 7" key="1">
    <citation type="submission" date="2020-01" db="EMBL/GenBank/DDBJ databases">
        <title>Genome analysis of Anaerocolumna sp. CBA3638.</title>
        <authorList>
            <person name="Kim J."/>
            <person name="Roh S.W."/>
        </authorList>
    </citation>
    <scope>NUCLEOTIDE SEQUENCE [LARGE SCALE GENOMIC DNA]</scope>
    <source>
        <strain evidence="6 7">CBA3638</strain>
    </source>
</reference>
<proteinExistence type="predicted"/>
<evidence type="ECO:0000256" key="3">
    <source>
        <dbReference type="ARBA" id="ARBA00023163"/>
    </source>
</evidence>
<protein>
    <submittedName>
        <fullName evidence="6">TetR family transcriptional regulator</fullName>
    </submittedName>
</protein>
<evidence type="ECO:0000256" key="2">
    <source>
        <dbReference type="ARBA" id="ARBA00023125"/>
    </source>
</evidence>
<keyword evidence="7" id="KW-1185">Reference proteome</keyword>
<evidence type="ECO:0000259" key="5">
    <source>
        <dbReference type="PROSITE" id="PS50977"/>
    </source>
</evidence>
<gene>
    <name evidence="6" type="ORF">Ana3638_20230</name>
</gene>
<name>A0A6P1TNL4_9FIRM</name>
<dbReference type="InterPro" id="IPR009057">
    <property type="entry name" value="Homeodomain-like_sf"/>
</dbReference>
<dbReference type="PANTHER" id="PTHR47506:SF6">
    <property type="entry name" value="HTH-TYPE TRANSCRIPTIONAL REPRESSOR NEMR"/>
    <property type="match status" value="1"/>
</dbReference>